<keyword evidence="6 11" id="KW-0798">TonB box</keyword>
<dbReference type="EMBL" id="MNTG01000026">
    <property type="protein sequence ID" value="OLA37921.1"/>
    <property type="molecule type" value="Genomic_DNA"/>
</dbReference>
<dbReference type="InterPro" id="IPR037066">
    <property type="entry name" value="Plug_dom_sf"/>
</dbReference>
<sequence>MKRRYTAAAAMMMVMGLCASASAAYDENLNDYTLDTMVVEADAVKNKFGDTITEQSYYRTGGDVKVITRQEIEKRHYTDVTEAIKRIPGVYFQNPGYRGNGEYGWLPSQNGVSINGDTRVVFLVDGRRVDNLVSEKFGSNSKSGSKATGTNIDQIVNMENVDKIEVIKGPGAAQYGSDATGGVINIITRKGGTEGKGSIDVSTGSWHKHKYSLNYSGSAGSDNSWHYFVSANRDMSQDTKYKDGITGATGELFGSRWKEDGANIRVDKDFNDKQNLKIWYNFKEGKDGYPLTVPAMKYMNTKDWNATVFRQVVGQKWDEAALADGKYKLALKADGTPMGGAGWSFDEPEKYRNMFAVDGAFGAFSKFKNQDWDIQYTFDKENGMESYVRIYDQKHKYSARDKYVWGINPDGTTTSSSSTKLTNKYMELFPNGATQEQLDKFIADYLVPFPGNKEAMKEFINKVGGGATEPTSWREENNRGIQFQYAKTFGINDVIASVSYDKAKNLSKRWQNDGTLKTSSVERKTTTAYMQDKIHVSDKWDLTPSLRYAHYSSFTGSGTGSAEGKGSTHLLTPALQTQYMFDDTASVYASWVKIFRPLRRGDYTSTDQITSGNLEDEKGDAWTIGARKDLSDKTTVGVNYDITRMSNAIATLGVVDLNTGDTKSYALNAKEDKKAFNLTIDHTFDEHLSANFAYSHMNNEWKAKNGWVLAPNYLILAGNDPNVAINRLRPANHYSMNISYENRDLYTGLLANYYTGADEAFFTDKQFLVLDFNINYKINKDWTVYGLVSNLTNEAYETSYNSSYGRGAAAMPGRCWMIGAKYSF</sequence>
<dbReference type="RefSeq" id="WP_303679684.1">
    <property type="nucleotide sequence ID" value="NZ_MNTG01000026.1"/>
</dbReference>
<accession>A0A1Q6R6C7</accession>
<dbReference type="GO" id="GO:0044718">
    <property type="term" value="P:siderophore transmembrane transport"/>
    <property type="evidence" value="ECO:0007669"/>
    <property type="project" value="TreeGrafter"/>
</dbReference>
<evidence type="ECO:0000256" key="4">
    <source>
        <dbReference type="ARBA" id="ARBA00022692"/>
    </source>
</evidence>
<dbReference type="Pfam" id="PF07715">
    <property type="entry name" value="Plug"/>
    <property type="match status" value="1"/>
</dbReference>
<evidence type="ECO:0000256" key="2">
    <source>
        <dbReference type="ARBA" id="ARBA00022448"/>
    </source>
</evidence>
<evidence type="ECO:0000256" key="8">
    <source>
        <dbReference type="ARBA" id="ARBA00023170"/>
    </source>
</evidence>
<dbReference type="Proteomes" id="UP000186777">
    <property type="component" value="Unassembled WGS sequence"/>
</dbReference>
<evidence type="ECO:0000256" key="11">
    <source>
        <dbReference type="RuleBase" id="RU003357"/>
    </source>
</evidence>
<dbReference type="STRING" id="626940.BHW43_04660"/>
<evidence type="ECO:0000256" key="6">
    <source>
        <dbReference type="ARBA" id="ARBA00023077"/>
    </source>
</evidence>
<dbReference type="Gene3D" id="2.170.130.10">
    <property type="entry name" value="TonB-dependent receptor, plug domain"/>
    <property type="match status" value="1"/>
</dbReference>
<dbReference type="GO" id="GO:0009279">
    <property type="term" value="C:cell outer membrane"/>
    <property type="evidence" value="ECO:0007669"/>
    <property type="project" value="UniProtKB-SubCell"/>
</dbReference>
<proteinExistence type="inferred from homology"/>
<gene>
    <name evidence="15" type="ORF">BHW43_04660</name>
</gene>
<keyword evidence="5 12" id="KW-0732">Signal</keyword>
<organism evidence="15 16">
    <name type="scientific">Phascolarctobacterium succinatutens</name>
    <dbReference type="NCBI Taxonomy" id="626940"/>
    <lineage>
        <taxon>Bacteria</taxon>
        <taxon>Bacillati</taxon>
        <taxon>Bacillota</taxon>
        <taxon>Negativicutes</taxon>
        <taxon>Acidaminococcales</taxon>
        <taxon>Acidaminococcaceae</taxon>
        <taxon>Phascolarctobacterium</taxon>
    </lineage>
</organism>
<evidence type="ECO:0000259" key="14">
    <source>
        <dbReference type="Pfam" id="PF07715"/>
    </source>
</evidence>
<dbReference type="SUPFAM" id="SSF56935">
    <property type="entry name" value="Porins"/>
    <property type="match status" value="1"/>
</dbReference>
<dbReference type="PROSITE" id="PS52016">
    <property type="entry name" value="TONB_DEPENDENT_REC_3"/>
    <property type="match status" value="1"/>
</dbReference>
<evidence type="ECO:0000256" key="3">
    <source>
        <dbReference type="ARBA" id="ARBA00022452"/>
    </source>
</evidence>
<evidence type="ECO:0000256" key="5">
    <source>
        <dbReference type="ARBA" id="ARBA00022729"/>
    </source>
</evidence>
<comment type="caution">
    <text evidence="15">The sequence shown here is derived from an EMBL/GenBank/DDBJ whole genome shotgun (WGS) entry which is preliminary data.</text>
</comment>
<dbReference type="AlphaFoldDB" id="A0A1Q6R6C7"/>
<dbReference type="Gene3D" id="2.40.170.20">
    <property type="entry name" value="TonB-dependent receptor, beta-barrel domain"/>
    <property type="match status" value="1"/>
</dbReference>
<evidence type="ECO:0000256" key="9">
    <source>
        <dbReference type="ARBA" id="ARBA00023237"/>
    </source>
</evidence>
<comment type="similarity">
    <text evidence="10 11">Belongs to the TonB-dependent receptor family.</text>
</comment>
<dbReference type="PANTHER" id="PTHR30069:SF29">
    <property type="entry name" value="HEMOGLOBIN AND HEMOGLOBIN-HAPTOGLOBIN-BINDING PROTEIN 1-RELATED"/>
    <property type="match status" value="1"/>
</dbReference>
<keyword evidence="9 10" id="KW-0998">Cell outer membrane</keyword>
<evidence type="ECO:0000313" key="16">
    <source>
        <dbReference type="Proteomes" id="UP000186777"/>
    </source>
</evidence>
<dbReference type="Pfam" id="PF00593">
    <property type="entry name" value="TonB_dep_Rec_b-barrel"/>
    <property type="match status" value="1"/>
</dbReference>
<dbReference type="InterPro" id="IPR000531">
    <property type="entry name" value="Beta-barrel_TonB"/>
</dbReference>
<evidence type="ECO:0000256" key="10">
    <source>
        <dbReference type="PROSITE-ProRule" id="PRU01360"/>
    </source>
</evidence>
<reference evidence="15 16" key="1">
    <citation type="journal article" date="2016" name="Nat. Biotechnol.">
        <title>Measurement of bacterial replication rates in microbial communities.</title>
        <authorList>
            <person name="Brown C.T."/>
            <person name="Olm M.R."/>
            <person name="Thomas B.C."/>
            <person name="Banfield J.F."/>
        </authorList>
    </citation>
    <scope>NUCLEOTIDE SEQUENCE [LARGE SCALE GENOMIC DNA]</scope>
    <source>
        <strain evidence="15">46_33</strain>
    </source>
</reference>
<comment type="subcellular location">
    <subcellularLocation>
        <location evidence="1 10">Cell outer membrane</location>
        <topology evidence="1 10">Multi-pass membrane protein</topology>
    </subcellularLocation>
</comment>
<dbReference type="CDD" id="cd01347">
    <property type="entry name" value="ligand_gated_channel"/>
    <property type="match status" value="1"/>
</dbReference>
<dbReference type="GO" id="GO:0015344">
    <property type="term" value="F:siderophore uptake transmembrane transporter activity"/>
    <property type="evidence" value="ECO:0007669"/>
    <property type="project" value="TreeGrafter"/>
</dbReference>
<name>A0A1Q6R6C7_9FIRM</name>
<dbReference type="InterPro" id="IPR036942">
    <property type="entry name" value="Beta-barrel_TonB_sf"/>
</dbReference>
<evidence type="ECO:0000256" key="1">
    <source>
        <dbReference type="ARBA" id="ARBA00004571"/>
    </source>
</evidence>
<keyword evidence="3 10" id="KW-1134">Transmembrane beta strand</keyword>
<feature type="domain" description="TonB-dependent receptor plug" evidence="14">
    <location>
        <begin position="60"/>
        <end position="183"/>
    </location>
</feature>
<evidence type="ECO:0000259" key="13">
    <source>
        <dbReference type="Pfam" id="PF00593"/>
    </source>
</evidence>
<dbReference type="PANTHER" id="PTHR30069">
    <property type="entry name" value="TONB-DEPENDENT OUTER MEMBRANE RECEPTOR"/>
    <property type="match status" value="1"/>
</dbReference>
<dbReference type="InterPro" id="IPR039426">
    <property type="entry name" value="TonB-dep_rcpt-like"/>
</dbReference>
<feature type="signal peptide" evidence="12">
    <location>
        <begin position="1"/>
        <end position="23"/>
    </location>
</feature>
<keyword evidence="4 10" id="KW-0812">Transmembrane</keyword>
<evidence type="ECO:0000256" key="12">
    <source>
        <dbReference type="SAM" id="SignalP"/>
    </source>
</evidence>
<keyword evidence="2 10" id="KW-0813">Transport</keyword>
<keyword evidence="7 10" id="KW-0472">Membrane</keyword>
<dbReference type="InterPro" id="IPR012910">
    <property type="entry name" value="Plug_dom"/>
</dbReference>
<feature type="chain" id="PRO_5039178605" evidence="12">
    <location>
        <begin position="24"/>
        <end position="824"/>
    </location>
</feature>
<evidence type="ECO:0000313" key="15">
    <source>
        <dbReference type="EMBL" id="OLA37921.1"/>
    </source>
</evidence>
<protein>
    <submittedName>
        <fullName evidence="15">TonB-dependent receptor</fullName>
    </submittedName>
</protein>
<keyword evidence="8 15" id="KW-0675">Receptor</keyword>
<evidence type="ECO:0000256" key="7">
    <source>
        <dbReference type="ARBA" id="ARBA00023136"/>
    </source>
</evidence>
<feature type="domain" description="TonB-dependent receptor-like beta-barrel" evidence="13">
    <location>
        <begin position="362"/>
        <end position="791"/>
    </location>
</feature>